<dbReference type="EMBL" id="CP003359">
    <property type="protein sequence ID" value="AGB42493.1"/>
    <property type="molecule type" value="Genomic_DNA"/>
</dbReference>
<name>L0KEK1_HALHC</name>
<dbReference type="InterPro" id="IPR010970">
    <property type="entry name" value="Cys_dSase_SufS"/>
</dbReference>
<dbReference type="InterPro" id="IPR010969">
    <property type="entry name" value="Cys_dSase-rel_unknwn_funct"/>
</dbReference>
<evidence type="ECO:0000259" key="8">
    <source>
        <dbReference type="Pfam" id="PF00266"/>
    </source>
</evidence>
<dbReference type="GO" id="GO:0031071">
    <property type="term" value="F:cysteine desulfurase activity"/>
    <property type="evidence" value="ECO:0007669"/>
    <property type="project" value="UniProtKB-EC"/>
</dbReference>
<organism evidence="9 10">
    <name type="scientific">Halobacteroides halobius (strain ATCC 35273 / DSM 5150 / MD-1)</name>
    <dbReference type="NCBI Taxonomy" id="748449"/>
    <lineage>
        <taxon>Bacteria</taxon>
        <taxon>Bacillati</taxon>
        <taxon>Bacillota</taxon>
        <taxon>Clostridia</taxon>
        <taxon>Halanaerobiales</taxon>
        <taxon>Halobacteroidaceae</taxon>
        <taxon>Halobacteroides</taxon>
    </lineage>
</organism>
<dbReference type="SUPFAM" id="SSF53383">
    <property type="entry name" value="PLP-dependent transferases"/>
    <property type="match status" value="1"/>
</dbReference>
<comment type="similarity">
    <text evidence="2">Belongs to the class-V pyridoxal-phosphate-dependent aminotransferase family. Csd subfamily.</text>
</comment>
<keyword evidence="10" id="KW-1185">Reference proteome</keyword>
<dbReference type="PATRIC" id="fig|748449.3.peg.2541"/>
<evidence type="ECO:0000256" key="7">
    <source>
        <dbReference type="RuleBase" id="RU004504"/>
    </source>
</evidence>
<evidence type="ECO:0000256" key="1">
    <source>
        <dbReference type="ARBA" id="ARBA00001933"/>
    </source>
</evidence>
<dbReference type="NCBIfam" id="TIGR01977">
    <property type="entry name" value="am_tr_V_EF2568"/>
    <property type="match status" value="1"/>
</dbReference>
<dbReference type="EC" id="2.8.1.7" evidence="3"/>
<comment type="catalytic activity">
    <reaction evidence="6">
        <text>(sulfur carrier)-H + L-cysteine = (sulfur carrier)-SH + L-alanine</text>
        <dbReference type="Rhea" id="RHEA:43892"/>
        <dbReference type="Rhea" id="RHEA-COMP:14737"/>
        <dbReference type="Rhea" id="RHEA-COMP:14739"/>
        <dbReference type="ChEBI" id="CHEBI:29917"/>
        <dbReference type="ChEBI" id="CHEBI:35235"/>
        <dbReference type="ChEBI" id="CHEBI:57972"/>
        <dbReference type="ChEBI" id="CHEBI:64428"/>
        <dbReference type="EC" id="2.8.1.7"/>
    </reaction>
</comment>
<evidence type="ECO:0000256" key="5">
    <source>
        <dbReference type="ARBA" id="ARBA00022898"/>
    </source>
</evidence>
<keyword evidence="5" id="KW-0663">Pyridoxal phosphate</keyword>
<dbReference type="InterPro" id="IPR020578">
    <property type="entry name" value="Aminotrans_V_PyrdxlP_BS"/>
</dbReference>
<dbReference type="PANTHER" id="PTHR43586:SF4">
    <property type="entry name" value="ISOPENICILLIN N EPIMERASE"/>
    <property type="match status" value="1"/>
</dbReference>
<dbReference type="AlphaFoldDB" id="L0KEK1"/>
<dbReference type="Proteomes" id="UP000010880">
    <property type="component" value="Chromosome"/>
</dbReference>
<dbReference type="Gene3D" id="3.90.1150.10">
    <property type="entry name" value="Aspartate Aminotransferase, domain 1"/>
    <property type="match status" value="1"/>
</dbReference>
<gene>
    <name evidence="9" type="ordered locus">Halha_2621</name>
</gene>
<evidence type="ECO:0000256" key="3">
    <source>
        <dbReference type="ARBA" id="ARBA00012239"/>
    </source>
</evidence>
<protein>
    <recommendedName>
        <fullName evidence="3">cysteine desulfurase</fullName>
        <ecNumber evidence="3">2.8.1.7</ecNumber>
    </recommendedName>
</protein>
<comment type="cofactor">
    <cofactor evidence="1 7">
        <name>pyridoxal 5'-phosphate</name>
        <dbReference type="ChEBI" id="CHEBI:597326"/>
    </cofactor>
</comment>
<reference evidence="10" key="1">
    <citation type="submission" date="2012-02" db="EMBL/GenBank/DDBJ databases">
        <title>The complete genome of Halobacteroides halobius DSM 5150.</title>
        <authorList>
            <person name="Lucas S."/>
            <person name="Copeland A."/>
            <person name="Lapidus A."/>
            <person name="Glavina del Rio T."/>
            <person name="Dalin E."/>
            <person name="Tice H."/>
            <person name="Bruce D."/>
            <person name="Goodwin L."/>
            <person name="Pitluck S."/>
            <person name="Peters L."/>
            <person name="Mikhailova N."/>
            <person name="Gu W."/>
            <person name="Kyrpides N."/>
            <person name="Mavromatis K."/>
            <person name="Ivanova N."/>
            <person name="Brettin T."/>
            <person name="Detter J.C."/>
            <person name="Han C."/>
            <person name="Larimer F."/>
            <person name="Land M."/>
            <person name="Hauser L."/>
            <person name="Markowitz V."/>
            <person name="Cheng J.-F."/>
            <person name="Hugenholtz P."/>
            <person name="Woyke T."/>
            <person name="Wu D."/>
            <person name="Tindall B."/>
            <person name="Pomrenke H."/>
            <person name="Brambilla E."/>
            <person name="Klenk H.-P."/>
            <person name="Eisen J.A."/>
        </authorList>
    </citation>
    <scope>NUCLEOTIDE SEQUENCE [LARGE SCALE GENOMIC DNA]</scope>
    <source>
        <strain evidence="10">ATCC 35273 / DSM 5150 / MD-1</strain>
    </source>
</reference>
<dbReference type="Gene3D" id="3.40.640.10">
    <property type="entry name" value="Type I PLP-dependent aspartate aminotransferase-like (Major domain)"/>
    <property type="match status" value="1"/>
</dbReference>
<proteinExistence type="inferred from homology"/>
<accession>L0KEK1</accession>
<evidence type="ECO:0000256" key="6">
    <source>
        <dbReference type="ARBA" id="ARBA00050776"/>
    </source>
</evidence>
<dbReference type="PIRSF" id="PIRSF005572">
    <property type="entry name" value="NifS"/>
    <property type="match status" value="1"/>
</dbReference>
<dbReference type="PANTHER" id="PTHR43586">
    <property type="entry name" value="CYSTEINE DESULFURASE"/>
    <property type="match status" value="1"/>
</dbReference>
<evidence type="ECO:0000313" key="9">
    <source>
        <dbReference type="EMBL" id="AGB42493.1"/>
    </source>
</evidence>
<dbReference type="InterPro" id="IPR015421">
    <property type="entry name" value="PyrdxlP-dep_Trfase_major"/>
</dbReference>
<dbReference type="GO" id="GO:0030170">
    <property type="term" value="F:pyridoxal phosphate binding"/>
    <property type="evidence" value="ECO:0007669"/>
    <property type="project" value="InterPro"/>
</dbReference>
<dbReference type="GO" id="GO:0006534">
    <property type="term" value="P:cysteine metabolic process"/>
    <property type="evidence" value="ECO:0007669"/>
    <property type="project" value="InterPro"/>
</dbReference>
<dbReference type="OrthoDB" id="9804366at2"/>
<dbReference type="Pfam" id="PF00266">
    <property type="entry name" value="Aminotran_5"/>
    <property type="match status" value="1"/>
</dbReference>
<dbReference type="InterPro" id="IPR015424">
    <property type="entry name" value="PyrdxlP-dep_Trfase"/>
</dbReference>
<dbReference type="InterPro" id="IPR016454">
    <property type="entry name" value="Cysteine_dSase"/>
</dbReference>
<dbReference type="CDD" id="cd06453">
    <property type="entry name" value="SufS_like"/>
    <property type="match status" value="1"/>
</dbReference>
<dbReference type="eggNOG" id="COG0520">
    <property type="taxonomic scope" value="Bacteria"/>
</dbReference>
<dbReference type="RefSeq" id="WP_015328204.1">
    <property type="nucleotide sequence ID" value="NC_019978.1"/>
</dbReference>
<evidence type="ECO:0000313" key="10">
    <source>
        <dbReference type="Proteomes" id="UP000010880"/>
    </source>
</evidence>
<dbReference type="PROSITE" id="PS00595">
    <property type="entry name" value="AA_TRANSFER_CLASS_5"/>
    <property type="match status" value="1"/>
</dbReference>
<dbReference type="InterPro" id="IPR015422">
    <property type="entry name" value="PyrdxlP-dep_Trfase_small"/>
</dbReference>
<keyword evidence="4" id="KW-0808">Transferase</keyword>
<dbReference type="KEGG" id="hhl:Halha_2621"/>
<dbReference type="InterPro" id="IPR000192">
    <property type="entry name" value="Aminotrans_V_dom"/>
</dbReference>
<dbReference type="HOGENOM" id="CLU_003433_2_4_9"/>
<sequence length="379" mass="41674">MIYLDNAATSWPKPEVVYQTMDQFMRHKAANPGRAGHKMAAQAGELVWQTRNLLAKFFNAHRSQEIILTKNATEALNLALQGYLEAGDHVVTTSLAHNSILRPLKEFEPEIEVTIVEADNSGQIKLEQIEASLQQNTKLVAVTHASNVTGFLLPIKEIGELLEEKDIKFLVDAAQTAGVYPLDVQEMKIDMLAFTGHKSLFGPPGTGGLYLNNSIELKPLLSGGTGSNSEDIYQPRICPDRYESGTANTVGLAGLKAGIEFILEEGLDSIRQHEEELLDYLISKLKEIPEITLYGPTNINKQAPLLSVNFGAEDSGELGYILDKAFDIAVRTGLHCAPLAHRSLGTFQRGTVRFSLGYFNTLDELEEVIRVSKEIAAKL</sequence>
<feature type="domain" description="Aminotransferase class V" evidence="8">
    <location>
        <begin position="2"/>
        <end position="367"/>
    </location>
</feature>
<dbReference type="STRING" id="748449.Halha_2621"/>
<evidence type="ECO:0000256" key="2">
    <source>
        <dbReference type="ARBA" id="ARBA00010447"/>
    </source>
</evidence>
<evidence type="ECO:0000256" key="4">
    <source>
        <dbReference type="ARBA" id="ARBA00022679"/>
    </source>
</evidence>